<evidence type="ECO:0008006" key="3">
    <source>
        <dbReference type="Google" id="ProtNLM"/>
    </source>
</evidence>
<dbReference type="eggNOG" id="COG4328">
    <property type="taxonomic scope" value="Bacteria"/>
</dbReference>
<dbReference type="STRING" id="768710.DesyoDRAFT_2475"/>
<dbReference type="InterPro" id="IPR038735">
    <property type="entry name" value="MSMEG_1276-like_NTP-PPase_dom"/>
</dbReference>
<gene>
    <name evidence="1" type="ORF">DesyoDRAFT_2475</name>
</gene>
<dbReference type="OrthoDB" id="9813491at2"/>
<dbReference type="eggNOG" id="COG4997">
    <property type="taxonomic scope" value="Bacteria"/>
</dbReference>
<accession>H5Y410</accession>
<dbReference type="HOGENOM" id="CLU_065544_0_0_9"/>
<protein>
    <recommendedName>
        <fullName evidence="3">Phosphoribosyl-ATP pyrophosphohydrolase</fullName>
    </recommendedName>
</protein>
<reference evidence="1 2" key="1">
    <citation type="submission" date="2011-11" db="EMBL/GenBank/DDBJ databases">
        <title>The Noncontiguous Finished genome of Desulfosporosinus youngiae DSM 17734.</title>
        <authorList>
            <consortium name="US DOE Joint Genome Institute (JGI-PGF)"/>
            <person name="Lucas S."/>
            <person name="Han J."/>
            <person name="Lapidus A."/>
            <person name="Cheng J.-F."/>
            <person name="Goodwin L."/>
            <person name="Pitluck S."/>
            <person name="Peters L."/>
            <person name="Ovchinnikova G."/>
            <person name="Lu M."/>
            <person name="Land M.L."/>
            <person name="Hauser L."/>
            <person name="Pester M."/>
            <person name="Spring S."/>
            <person name="Ollivier B."/>
            <person name="Rattei T."/>
            <person name="Klenk H.-P."/>
            <person name="Wagner M."/>
            <person name="Loy A."/>
            <person name="Woyke T.J."/>
        </authorList>
    </citation>
    <scope>NUCLEOTIDE SEQUENCE [LARGE SCALE GENOMIC DNA]</scope>
    <source>
        <strain evidence="1 2">DSM 17734</strain>
    </source>
</reference>
<organism evidence="1 2">
    <name type="scientific">Desulfosporosinus youngiae DSM 17734</name>
    <dbReference type="NCBI Taxonomy" id="768710"/>
    <lineage>
        <taxon>Bacteria</taxon>
        <taxon>Bacillati</taxon>
        <taxon>Bacillota</taxon>
        <taxon>Clostridia</taxon>
        <taxon>Eubacteriales</taxon>
        <taxon>Desulfitobacteriaceae</taxon>
        <taxon>Desulfosporosinus</taxon>
    </lineage>
</organism>
<evidence type="ECO:0000313" key="1">
    <source>
        <dbReference type="EMBL" id="EHQ89548.1"/>
    </source>
</evidence>
<dbReference type="InterPro" id="IPR007362">
    <property type="entry name" value="DUF429"/>
</dbReference>
<dbReference type="AlphaFoldDB" id="H5Y410"/>
<dbReference type="EMBL" id="CM001441">
    <property type="protein sequence ID" value="EHQ89548.1"/>
    <property type="molecule type" value="Genomic_DNA"/>
</dbReference>
<dbReference type="CDD" id="cd11532">
    <property type="entry name" value="NTP-PPase_COG4997"/>
    <property type="match status" value="1"/>
</dbReference>
<dbReference type="Pfam" id="PF04250">
    <property type="entry name" value="DUF429"/>
    <property type="match status" value="1"/>
</dbReference>
<name>H5Y410_9FIRM</name>
<sequence>MHYIGIDLAWTYANESGICVIADNGEIIYCESRVFSDEMIGDIVAEYARAGALVGIDAPLIVNNETGARYCDGAIMREKIHGRNLSVFTCSRRFMLKHFGVVRGEEVVKAIRKRMPEFALTGDLSNKEHVIMETFPTGITLGLFPDAFPVKYKIKHKVPFETTKTEMGRMVSLLQRLGDFNPPVHNINDFFNHSPGIQAMSKKEYKNLEDRLDAFLCAYAAYWLVRHKGKVIGDDRDGFITIPVIDEKEVRDGGSERIKIYNKLIRDKIPQIIEDSGKKAIIAKVSGPEYLDLLNAKLGEEIQEYLDSQKVEELADLVEVVYAILDYKGVSRQEFESIRKQKVEERGAFRDRLLLKEVRED</sequence>
<proteinExistence type="predicted"/>
<dbReference type="Proteomes" id="UP000005104">
    <property type="component" value="Chromosome"/>
</dbReference>
<keyword evidence="2" id="KW-1185">Reference proteome</keyword>
<dbReference type="RefSeq" id="WP_007783289.1">
    <property type="nucleotide sequence ID" value="NZ_CM001441.1"/>
</dbReference>
<evidence type="ECO:0000313" key="2">
    <source>
        <dbReference type="Proteomes" id="UP000005104"/>
    </source>
</evidence>